<sequence length="64" mass="7389">MLQLRFLLSTLPPPYIPSNAKQRSWERISMCDDSDFTNQNTPKWRFNACPILSAANTNYGILIE</sequence>
<proteinExistence type="predicted"/>
<dbReference type="RefSeq" id="XP_024576182.1">
    <property type="nucleotide sequence ID" value="XM_024725401.2"/>
</dbReference>
<name>A0A0P1AGP9_PLAHL</name>
<evidence type="ECO:0000313" key="2">
    <source>
        <dbReference type="Proteomes" id="UP000054928"/>
    </source>
</evidence>
<reference evidence="2" key="1">
    <citation type="submission" date="2014-09" db="EMBL/GenBank/DDBJ databases">
        <authorList>
            <person name="Sharma Rahul"/>
            <person name="Thines Marco"/>
        </authorList>
    </citation>
    <scope>NUCLEOTIDE SEQUENCE [LARGE SCALE GENOMIC DNA]</scope>
</reference>
<dbReference type="EMBL" id="CCYD01000442">
    <property type="protein sequence ID" value="CEG39813.1"/>
    <property type="molecule type" value="Genomic_DNA"/>
</dbReference>
<dbReference type="Proteomes" id="UP000054928">
    <property type="component" value="Unassembled WGS sequence"/>
</dbReference>
<dbReference type="AlphaFoldDB" id="A0A0P1AGP9"/>
<protein>
    <submittedName>
        <fullName evidence="1">Uncharacterized protein</fullName>
    </submittedName>
</protein>
<evidence type="ECO:0000313" key="1">
    <source>
        <dbReference type="EMBL" id="CEG39813.1"/>
    </source>
</evidence>
<dbReference type="GeneID" id="36410433"/>
<accession>A0A0P1AGP9</accession>
<keyword evidence="2" id="KW-1185">Reference proteome</keyword>
<organism evidence="1 2">
    <name type="scientific">Plasmopara halstedii</name>
    <name type="common">Downy mildew of sunflower</name>
    <dbReference type="NCBI Taxonomy" id="4781"/>
    <lineage>
        <taxon>Eukaryota</taxon>
        <taxon>Sar</taxon>
        <taxon>Stramenopiles</taxon>
        <taxon>Oomycota</taxon>
        <taxon>Peronosporomycetes</taxon>
        <taxon>Peronosporales</taxon>
        <taxon>Peronosporaceae</taxon>
        <taxon>Plasmopara</taxon>
    </lineage>
</organism>